<dbReference type="Proteomes" id="UP000464620">
    <property type="component" value="Chromosome B09"/>
</dbReference>
<dbReference type="AlphaFoldDB" id="A0A6B9VAG7"/>
<sequence length="50" mass="5854">MRNKNSYVFLHAFPPKQLFQILIHLIGAWMNCVLRIVSLLKNSFLQVVVI</sequence>
<reference evidence="2 3" key="1">
    <citation type="submission" date="2020-01" db="EMBL/GenBank/DDBJ databases">
        <title>Genome sequence of Arachis hypogaea, cultivar Shitouqi.</title>
        <authorList>
            <person name="Zhuang W."/>
            <person name="Chen H."/>
            <person name="Varshney R."/>
            <person name="Wang D."/>
            <person name="Ming R."/>
        </authorList>
    </citation>
    <scope>NUCLEOTIDE SEQUENCE [LARGE SCALE GENOMIC DNA]</scope>
    <source>
        <tissue evidence="2">Young leaf</tissue>
    </source>
</reference>
<keyword evidence="1" id="KW-0812">Transmembrane</keyword>
<proteinExistence type="predicted"/>
<keyword evidence="1" id="KW-1133">Transmembrane helix</keyword>
<accession>A0A6B9VAG7</accession>
<evidence type="ECO:0000313" key="3">
    <source>
        <dbReference type="Proteomes" id="UP000464620"/>
    </source>
</evidence>
<protein>
    <submittedName>
        <fullName evidence="2">Uncharacterized protein</fullName>
    </submittedName>
</protein>
<organism evidence="2 3">
    <name type="scientific">Arachis hypogaea</name>
    <name type="common">Peanut</name>
    <dbReference type="NCBI Taxonomy" id="3818"/>
    <lineage>
        <taxon>Eukaryota</taxon>
        <taxon>Viridiplantae</taxon>
        <taxon>Streptophyta</taxon>
        <taxon>Embryophyta</taxon>
        <taxon>Tracheophyta</taxon>
        <taxon>Spermatophyta</taxon>
        <taxon>Magnoliopsida</taxon>
        <taxon>eudicotyledons</taxon>
        <taxon>Gunneridae</taxon>
        <taxon>Pentapetalae</taxon>
        <taxon>rosids</taxon>
        <taxon>fabids</taxon>
        <taxon>Fabales</taxon>
        <taxon>Fabaceae</taxon>
        <taxon>Papilionoideae</taxon>
        <taxon>50 kb inversion clade</taxon>
        <taxon>dalbergioids sensu lato</taxon>
        <taxon>Dalbergieae</taxon>
        <taxon>Pterocarpus clade</taxon>
        <taxon>Arachis</taxon>
    </lineage>
</organism>
<name>A0A6B9VAG7_ARAHY</name>
<keyword evidence="1" id="KW-0472">Membrane</keyword>
<dbReference type="EMBL" id="CP031001">
    <property type="protein sequence ID" value="QHN78393.1"/>
    <property type="molecule type" value="Genomic_DNA"/>
</dbReference>
<evidence type="ECO:0000313" key="2">
    <source>
        <dbReference type="EMBL" id="QHN78393.1"/>
    </source>
</evidence>
<evidence type="ECO:0000256" key="1">
    <source>
        <dbReference type="SAM" id="Phobius"/>
    </source>
</evidence>
<gene>
    <name evidence="2" type="ORF">DS421_19g660990</name>
</gene>
<feature type="transmembrane region" description="Helical" evidence="1">
    <location>
        <begin position="21"/>
        <end position="40"/>
    </location>
</feature>